<dbReference type="EMBL" id="CP002838">
    <property type="protein sequence ID" value="AEM39686.1"/>
    <property type="molecule type" value="Genomic_DNA"/>
</dbReference>
<dbReference type="Proteomes" id="UP000001037">
    <property type="component" value="Chromosome"/>
</dbReference>
<accession>G0ECW6</accession>
<dbReference type="InParanoid" id="G0ECW6"/>
<dbReference type="HAMAP" id="MF_00265">
    <property type="entry name" value="VapC_Nob1"/>
    <property type="match status" value="1"/>
</dbReference>
<dbReference type="InterPro" id="IPR029060">
    <property type="entry name" value="PIN-like_dom_sf"/>
</dbReference>
<comment type="cofactor">
    <cofactor evidence="5">
        <name>Mg(2+)</name>
        <dbReference type="ChEBI" id="CHEBI:18420"/>
    </cofactor>
</comment>
<evidence type="ECO:0000256" key="3">
    <source>
        <dbReference type="ARBA" id="ARBA00022723"/>
    </source>
</evidence>
<keyword evidence="3 5" id="KW-0479">Metal-binding</keyword>
<dbReference type="Gene3D" id="3.40.50.1010">
    <property type="entry name" value="5'-nuclease"/>
    <property type="match status" value="1"/>
</dbReference>
<feature type="domain" description="PIN" evidence="6">
    <location>
        <begin position="2"/>
        <end position="122"/>
    </location>
</feature>
<reference evidence="7 8" key="1">
    <citation type="journal article" date="2011" name="Stand. Genomic Sci.">
        <title>Complete genome sequence of the hyperthermophilic chemolithoautotroph Pyrolobus fumarii type strain (1A).</title>
        <authorList>
            <person name="Anderson I."/>
            <person name="Goker M."/>
            <person name="Nolan M."/>
            <person name="Lucas S."/>
            <person name="Hammon N."/>
            <person name="Deshpande S."/>
            <person name="Cheng J.F."/>
            <person name="Tapia R."/>
            <person name="Han C."/>
            <person name="Goodwin L."/>
            <person name="Pitluck S."/>
            <person name="Huntemann M."/>
            <person name="Liolios K."/>
            <person name="Ivanova N."/>
            <person name="Pagani I."/>
            <person name="Mavromatis K."/>
            <person name="Ovchinikova G."/>
            <person name="Pati A."/>
            <person name="Chen A."/>
            <person name="Palaniappan K."/>
            <person name="Land M."/>
            <person name="Hauser L."/>
            <person name="Brambilla E.M."/>
            <person name="Huber H."/>
            <person name="Yasawong M."/>
            <person name="Rohde M."/>
            <person name="Spring S."/>
            <person name="Abt B."/>
            <person name="Sikorski J."/>
            <person name="Wirth R."/>
            <person name="Detter J.C."/>
            <person name="Woyke T."/>
            <person name="Bristow J."/>
            <person name="Eisen J.A."/>
            <person name="Markowitz V."/>
            <person name="Hugenholtz P."/>
            <person name="Kyrpides N.C."/>
            <person name="Klenk H.P."/>
            <person name="Lapidus A."/>
        </authorList>
    </citation>
    <scope>NUCLEOTIDE SEQUENCE [LARGE SCALE GENOMIC DNA]</scope>
    <source>
        <strain evidence="8">DSM 11204 / 1A</strain>
    </source>
</reference>
<evidence type="ECO:0000313" key="7">
    <source>
        <dbReference type="EMBL" id="AEM39686.1"/>
    </source>
</evidence>
<comment type="similarity">
    <text evidence="5">Belongs to the PINc/VapC protein family.</text>
</comment>
<keyword evidence="2 5" id="KW-0540">Nuclease</keyword>
<name>G0ECW6_PYRF1</name>
<dbReference type="KEGG" id="pfm:Pyrfu_1832"/>
<evidence type="ECO:0000256" key="5">
    <source>
        <dbReference type="HAMAP-Rule" id="MF_00265"/>
    </source>
</evidence>
<evidence type="ECO:0000256" key="4">
    <source>
        <dbReference type="ARBA" id="ARBA00022801"/>
    </source>
</evidence>
<proteinExistence type="inferred from homology"/>
<organism evidence="7 8">
    <name type="scientific">Pyrolobus fumarii (strain DSM 11204 / 1A)</name>
    <dbReference type="NCBI Taxonomy" id="694429"/>
    <lineage>
        <taxon>Archaea</taxon>
        <taxon>Thermoproteota</taxon>
        <taxon>Thermoprotei</taxon>
        <taxon>Desulfurococcales</taxon>
        <taxon>Pyrodictiaceae</taxon>
        <taxon>Pyrolobus</taxon>
    </lineage>
</organism>
<dbReference type="eggNOG" id="arCOG03706">
    <property type="taxonomic scope" value="Archaea"/>
</dbReference>
<dbReference type="GO" id="GO:0090729">
    <property type="term" value="F:toxin activity"/>
    <property type="evidence" value="ECO:0007669"/>
    <property type="project" value="UniProtKB-KW"/>
</dbReference>
<keyword evidence="4 5" id="KW-0378">Hydrolase</keyword>
<feature type="binding site" evidence="5">
    <location>
        <position position="5"/>
    </location>
    <ligand>
        <name>Mg(2+)</name>
        <dbReference type="ChEBI" id="CHEBI:18420"/>
    </ligand>
</feature>
<dbReference type="GO" id="GO:0000287">
    <property type="term" value="F:magnesium ion binding"/>
    <property type="evidence" value="ECO:0007669"/>
    <property type="project" value="UniProtKB-UniRule"/>
</dbReference>
<keyword evidence="8" id="KW-1185">Reference proteome</keyword>
<feature type="binding site" evidence="5">
    <location>
        <position position="100"/>
    </location>
    <ligand>
        <name>Mg(2+)</name>
        <dbReference type="ChEBI" id="CHEBI:18420"/>
    </ligand>
</feature>
<protein>
    <recommendedName>
        <fullName evidence="5">Ribonuclease VapC</fullName>
        <shortName evidence="5">RNase VapC</shortName>
        <ecNumber evidence="5">3.1.-.-</ecNumber>
    </recommendedName>
    <alternativeName>
        <fullName evidence="5">Putative toxin VapC</fullName>
    </alternativeName>
</protein>
<dbReference type="CDD" id="cd09854">
    <property type="entry name" value="PIN_VapC-like"/>
    <property type="match status" value="1"/>
</dbReference>
<dbReference type="AlphaFoldDB" id="G0ECW6"/>
<dbReference type="GO" id="GO:0004540">
    <property type="term" value="F:RNA nuclease activity"/>
    <property type="evidence" value="ECO:0007669"/>
    <property type="project" value="InterPro"/>
</dbReference>
<dbReference type="HOGENOM" id="CLU_153003_0_0_2"/>
<dbReference type="GO" id="GO:0016787">
    <property type="term" value="F:hydrolase activity"/>
    <property type="evidence" value="ECO:0007669"/>
    <property type="project" value="UniProtKB-KW"/>
</dbReference>
<dbReference type="Pfam" id="PF01850">
    <property type="entry name" value="PIN"/>
    <property type="match status" value="1"/>
</dbReference>
<comment type="function">
    <text evidence="5">Toxic component of a toxin-antitoxin (TA) system. An RNase.</text>
</comment>
<dbReference type="OrthoDB" id="43721at2157"/>
<gene>
    <name evidence="5" type="primary">vapC</name>
    <name evidence="7" type="ordered locus">Pyrfu_1832</name>
</gene>
<evidence type="ECO:0000313" key="8">
    <source>
        <dbReference type="Proteomes" id="UP000001037"/>
    </source>
</evidence>
<keyword evidence="5" id="KW-0460">Magnesium</keyword>
<keyword evidence="5" id="KW-0800">Toxin</keyword>
<dbReference type="InterPro" id="IPR022907">
    <property type="entry name" value="VapC_family"/>
</dbReference>
<keyword evidence="1 5" id="KW-1277">Toxin-antitoxin system</keyword>
<dbReference type="SUPFAM" id="SSF88723">
    <property type="entry name" value="PIN domain-like"/>
    <property type="match status" value="1"/>
</dbReference>
<evidence type="ECO:0000256" key="1">
    <source>
        <dbReference type="ARBA" id="ARBA00022649"/>
    </source>
</evidence>
<sequence length="147" mass="16505">MIYVDTNVVVSYVNRRDPLHEAAERLVARLRSRGLVASQLVVLELFAVYSRVMKVNDIELEAIVEYSLATLGARVEQVECVKLFAEAQRYAHVLRLRTLDLLHVVSAYLLGAEGIATFDRDIVAKSTTIEETLGLRVYTSPQPSNRS</sequence>
<evidence type="ECO:0000256" key="2">
    <source>
        <dbReference type="ARBA" id="ARBA00022722"/>
    </source>
</evidence>
<dbReference type="EC" id="3.1.-.-" evidence="5"/>
<dbReference type="InterPro" id="IPR002716">
    <property type="entry name" value="PIN_dom"/>
</dbReference>
<evidence type="ECO:0000259" key="6">
    <source>
        <dbReference type="Pfam" id="PF01850"/>
    </source>
</evidence>